<organism evidence="3 4">
    <name type="scientific">Brevundimonas goettingensis</name>
    <dbReference type="NCBI Taxonomy" id="2774190"/>
    <lineage>
        <taxon>Bacteria</taxon>
        <taxon>Pseudomonadati</taxon>
        <taxon>Pseudomonadota</taxon>
        <taxon>Alphaproteobacteria</taxon>
        <taxon>Caulobacterales</taxon>
        <taxon>Caulobacteraceae</taxon>
        <taxon>Brevundimonas</taxon>
    </lineage>
</organism>
<protein>
    <submittedName>
        <fullName evidence="3">DUF4175 domain-containing protein</fullName>
    </submittedName>
</protein>
<evidence type="ECO:0000256" key="2">
    <source>
        <dbReference type="SAM" id="Phobius"/>
    </source>
</evidence>
<keyword evidence="2" id="KW-1133">Transmembrane helix</keyword>
<keyword evidence="2" id="KW-0472">Membrane</keyword>
<keyword evidence="2" id="KW-0812">Transmembrane</keyword>
<name>A0A975GUV0_9CAUL</name>
<feature type="transmembrane region" description="Helical" evidence="2">
    <location>
        <begin position="23"/>
        <end position="41"/>
    </location>
</feature>
<dbReference type="RefSeq" id="WP_207868225.1">
    <property type="nucleotide sequence ID" value="NZ_CP062222.1"/>
</dbReference>
<dbReference type="EMBL" id="CP062222">
    <property type="protein sequence ID" value="QTC89873.1"/>
    <property type="molecule type" value="Genomic_DNA"/>
</dbReference>
<dbReference type="AlphaFoldDB" id="A0A975GUV0"/>
<evidence type="ECO:0000313" key="3">
    <source>
        <dbReference type="EMBL" id="QTC89873.1"/>
    </source>
</evidence>
<keyword evidence="4" id="KW-1185">Reference proteome</keyword>
<feature type="compositionally biased region" description="Basic and acidic residues" evidence="1">
    <location>
        <begin position="475"/>
        <end position="485"/>
    </location>
</feature>
<reference evidence="3" key="1">
    <citation type="submission" date="2020-09" db="EMBL/GenBank/DDBJ databases">
        <title>Brevundimonas sp. LVF2 isolated from a puddle in Goettingen, Germany.</title>
        <authorList>
            <person name="Friedrich I."/>
            <person name="Klassen A."/>
            <person name="Hannes N."/>
            <person name="Schneider D."/>
            <person name="Hertel R."/>
            <person name="Daniel R."/>
        </authorList>
    </citation>
    <scope>NUCLEOTIDE SEQUENCE</scope>
    <source>
        <strain evidence="3">LVF2</strain>
    </source>
</reference>
<dbReference type="Proteomes" id="UP000663918">
    <property type="component" value="Chromosome"/>
</dbReference>
<proteinExistence type="predicted"/>
<feature type="transmembrane region" description="Helical" evidence="2">
    <location>
        <begin position="47"/>
        <end position="66"/>
    </location>
</feature>
<dbReference type="KEGG" id="bgoe:IFJ75_11245"/>
<gene>
    <name evidence="3" type="ORF">IFJ75_11245</name>
</gene>
<feature type="transmembrane region" description="Helical" evidence="2">
    <location>
        <begin position="130"/>
        <end position="148"/>
    </location>
</feature>
<feature type="region of interest" description="Disordered" evidence="1">
    <location>
        <begin position="498"/>
        <end position="517"/>
    </location>
</feature>
<sequence length="705" mass="75623">MSPAAIISTWTGPARRRGLFNDLLLATPVALLIAALGWAIAGPMTGLVLLALAAVIIAVLALRRAARFDRLWLTRRLDGVRPDMEDSAELLFADPAGLGVLQRLQRARLLDRLNTGSPAALVADWSRRPILILWAVALIAVVAVAVWPRGVNKPVTLSPAAEGQAAPGVPALVGQNLRIYPPAYTGLPMRDEAKLDARAPQGSRLEWTLKFDPQAQVPAMVMLGGAPLTLTRSGDNWVASRTLETSFLYRVDPAPGRAGTPPLHRIDSIADTPPSVKVLSPTGSLTLVTAGQRGWSPVFAASDDYGVAPTARLRITLAIGEGENVTFSEREIALAGSGPARDRRFSPRLDFTALGFGPGSDMVVQLIVSDQRAPAPQVVRGPSMILRWPSPKKAESTGLEGMVNTTLPAYFRSQRQIIIDAERLLTQRRRLSGDTYIERSTVIGNDQQILRGRYSKFLGGEEEGEPELPTSDGAAHSDDDGHDHGAPAVRTQTFGGPEDVLAEFGHPHDDSPASSLDPQTRAILKQAVDEMWLSERELKQGRPDLALPHANKALEFIKEVQRATRIFLNRVGPELPPIDASRRMTGKREGIAGRALAVAPVETGDGPAADAWRALGQGPEAVRGPVALDALERWIGANSARLPDPLSLSGAVDAVRRDPDCAECRNHLRALLWTAMARPPAGLDRRRTADAAGARYLNAIGGGGQ</sequence>
<evidence type="ECO:0000313" key="4">
    <source>
        <dbReference type="Proteomes" id="UP000663918"/>
    </source>
</evidence>
<evidence type="ECO:0000256" key="1">
    <source>
        <dbReference type="SAM" id="MobiDB-lite"/>
    </source>
</evidence>
<feature type="region of interest" description="Disordered" evidence="1">
    <location>
        <begin position="459"/>
        <end position="493"/>
    </location>
</feature>
<accession>A0A975GUV0</accession>